<dbReference type="SFLD" id="SFLDS00019">
    <property type="entry name" value="Glutathione_Transferase_(cytos"/>
    <property type="match status" value="1"/>
</dbReference>
<evidence type="ECO:0000313" key="5">
    <source>
        <dbReference type="Proteomes" id="UP001370348"/>
    </source>
</evidence>
<dbReference type="Proteomes" id="UP001370348">
    <property type="component" value="Chromosome"/>
</dbReference>
<dbReference type="Gene3D" id="3.40.30.10">
    <property type="entry name" value="Glutaredoxin"/>
    <property type="match status" value="1"/>
</dbReference>
<dbReference type="InterPro" id="IPR010987">
    <property type="entry name" value="Glutathione-S-Trfase_C-like"/>
</dbReference>
<dbReference type="SUPFAM" id="SSF52833">
    <property type="entry name" value="Thioredoxin-like"/>
    <property type="match status" value="1"/>
</dbReference>
<dbReference type="PROSITE" id="PS50405">
    <property type="entry name" value="GST_CTER"/>
    <property type="match status" value="1"/>
</dbReference>
<dbReference type="InterPro" id="IPR004046">
    <property type="entry name" value="GST_C"/>
</dbReference>
<dbReference type="Pfam" id="PF02798">
    <property type="entry name" value="GST_N"/>
    <property type="match status" value="1"/>
</dbReference>
<dbReference type="InterPro" id="IPR004045">
    <property type="entry name" value="Glutathione_S-Trfase_N"/>
</dbReference>
<organism evidence="4 5">
    <name type="scientific">Pendulispora albinea</name>
    <dbReference type="NCBI Taxonomy" id="2741071"/>
    <lineage>
        <taxon>Bacteria</taxon>
        <taxon>Pseudomonadati</taxon>
        <taxon>Myxococcota</taxon>
        <taxon>Myxococcia</taxon>
        <taxon>Myxococcales</taxon>
        <taxon>Sorangiineae</taxon>
        <taxon>Pendulisporaceae</taxon>
        <taxon>Pendulispora</taxon>
    </lineage>
</organism>
<keyword evidence="5" id="KW-1185">Reference proteome</keyword>
<dbReference type="PANTHER" id="PTHR44051:SF8">
    <property type="entry name" value="GLUTATHIONE S-TRANSFERASE GSTA"/>
    <property type="match status" value="1"/>
</dbReference>
<accession>A0ABZ2M795</accession>
<feature type="domain" description="GST C-terminal" evidence="3">
    <location>
        <begin position="81"/>
        <end position="201"/>
    </location>
</feature>
<gene>
    <name evidence="4" type="ORF">LZC94_14210</name>
</gene>
<dbReference type="SFLD" id="SFLDG00358">
    <property type="entry name" value="Main_(cytGST)"/>
    <property type="match status" value="1"/>
</dbReference>
<dbReference type="Gene3D" id="1.20.1050.10">
    <property type="match status" value="1"/>
</dbReference>
<dbReference type="InterPro" id="IPR040079">
    <property type="entry name" value="Glutathione_S-Trfase"/>
</dbReference>
<dbReference type="PANTHER" id="PTHR44051">
    <property type="entry name" value="GLUTATHIONE S-TRANSFERASE-RELATED"/>
    <property type="match status" value="1"/>
</dbReference>
<dbReference type="EMBL" id="CP089984">
    <property type="protein sequence ID" value="WXB18389.1"/>
    <property type="molecule type" value="Genomic_DNA"/>
</dbReference>
<evidence type="ECO:0000259" key="3">
    <source>
        <dbReference type="PROSITE" id="PS50405"/>
    </source>
</evidence>
<dbReference type="InterPro" id="IPR036282">
    <property type="entry name" value="Glutathione-S-Trfase_C_sf"/>
</dbReference>
<protein>
    <submittedName>
        <fullName evidence="4">Glutathione S-transferase family protein</fullName>
    </submittedName>
</protein>
<dbReference type="PROSITE" id="PS50404">
    <property type="entry name" value="GST_NTER"/>
    <property type="match status" value="1"/>
</dbReference>
<name>A0ABZ2M795_9BACT</name>
<proteinExistence type="inferred from homology"/>
<dbReference type="SUPFAM" id="SSF47616">
    <property type="entry name" value="GST C-terminal domain-like"/>
    <property type="match status" value="1"/>
</dbReference>
<dbReference type="InterPro" id="IPR036249">
    <property type="entry name" value="Thioredoxin-like_sf"/>
</dbReference>
<dbReference type="SFLD" id="SFLDG01150">
    <property type="entry name" value="Main.1:_Beta-like"/>
    <property type="match status" value="1"/>
</dbReference>
<reference evidence="4 5" key="1">
    <citation type="submission" date="2021-12" db="EMBL/GenBank/DDBJ databases">
        <title>Discovery of the Pendulisporaceae a myxobacterial family with distinct sporulation behavior and unique specialized metabolism.</title>
        <authorList>
            <person name="Garcia R."/>
            <person name="Popoff A."/>
            <person name="Bader C.D."/>
            <person name="Loehr J."/>
            <person name="Walesch S."/>
            <person name="Walt C."/>
            <person name="Boldt J."/>
            <person name="Bunk B."/>
            <person name="Haeckl F.J.F.P.J."/>
            <person name="Gunesch A.P."/>
            <person name="Birkelbach J."/>
            <person name="Nuebel U."/>
            <person name="Pietschmann T."/>
            <person name="Bach T."/>
            <person name="Mueller R."/>
        </authorList>
    </citation>
    <scope>NUCLEOTIDE SEQUENCE [LARGE SCALE GENOMIC DNA]</scope>
    <source>
        <strain evidence="4 5">MSr11954</strain>
    </source>
</reference>
<comment type="similarity">
    <text evidence="1">Belongs to the GST superfamily.</text>
</comment>
<dbReference type="Pfam" id="PF00043">
    <property type="entry name" value="GST_C"/>
    <property type="match status" value="1"/>
</dbReference>
<feature type="domain" description="GST N-terminal" evidence="2">
    <location>
        <begin position="1"/>
        <end position="76"/>
    </location>
</feature>
<evidence type="ECO:0000259" key="2">
    <source>
        <dbReference type="PROSITE" id="PS50404"/>
    </source>
</evidence>
<dbReference type="RefSeq" id="WP_394828020.1">
    <property type="nucleotide sequence ID" value="NZ_CP089984.1"/>
</dbReference>
<evidence type="ECO:0000256" key="1">
    <source>
        <dbReference type="RuleBase" id="RU003494"/>
    </source>
</evidence>
<sequence length="201" mass="22409">MIPLSPNVRRVQLTAAVLGLELEEEQLDFTKGEHKTPEYLALNPNGAVPTLVDGDRVLTESRAIMHYFASKKPESGLIPRDEAARADVTRWMFWDASHFWPPLVTLVVEKIVKAILGMGEPDPRKIEEAITGFRRFGAVLDQRLQGKPYVVGSSLTLADLTLACSLMHAKQTGAPLGEFPNIASWFARICDLDAWKKTNRQ</sequence>
<evidence type="ECO:0000313" key="4">
    <source>
        <dbReference type="EMBL" id="WXB18389.1"/>
    </source>
</evidence>